<gene>
    <name evidence="2" type="ORF">PCOR1329_LOCUS57543</name>
</gene>
<dbReference type="EMBL" id="CAUYUJ010017112">
    <property type="protein sequence ID" value="CAK0871871.1"/>
    <property type="molecule type" value="Genomic_DNA"/>
</dbReference>
<name>A0ABN9VJG7_9DINO</name>
<proteinExistence type="predicted"/>
<sequence>ASGEWLSSEKWAATFEGDRKWRLSFYEVCRRTRPLSIFVPGVILVKELIADVNTFDGAAATMATRAAARAAVDEAAAAAGEAATATTPLVAVLAAEGEAAREAAVGQFDAEAAAGVLLDQGSEREAGSERDEADAGEDSEFGEAHEFDED</sequence>
<keyword evidence="3" id="KW-1185">Reference proteome</keyword>
<feature type="region of interest" description="Disordered" evidence="1">
    <location>
        <begin position="118"/>
        <end position="150"/>
    </location>
</feature>
<feature type="compositionally biased region" description="Basic and acidic residues" evidence="1">
    <location>
        <begin position="121"/>
        <end position="130"/>
    </location>
</feature>
<feature type="non-terminal residue" evidence="2">
    <location>
        <position position="1"/>
    </location>
</feature>
<reference evidence="2" key="1">
    <citation type="submission" date="2023-10" db="EMBL/GenBank/DDBJ databases">
        <authorList>
            <person name="Chen Y."/>
            <person name="Shah S."/>
            <person name="Dougan E. K."/>
            <person name="Thang M."/>
            <person name="Chan C."/>
        </authorList>
    </citation>
    <scope>NUCLEOTIDE SEQUENCE [LARGE SCALE GENOMIC DNA]</scope>
</reference>
<accession>A0ABN9VJG7</accession>
<evidence type="ECO:0000313" key="3">
    <source>
        <dbReference type="Proteomes" id="UP001189429"/>
    </source>
</evidence>
<dbReference type="Proteomes" id="UP001189429">
    <property type="component" value="Unassembled WGS sequence"/>
</dbReference>
<evidence type="ECO:0000313" key="2">
    <source>
        <dbReference type="EMBL" id="CAK0871871.1"/>
    </source>
</evidence>
<protein>
    <submittedName>
        <fullName evidence="2">Uncharacterized protein</fullName>
    </submittedName>
</protein>
<organism evidence="2 3">
    <name type="scientific">Prorocentrum cordatum</name>
    <dbReference type="NCBI Taxonomy" id="2364126"/>
    <lineage>
        <taxon>Eukaryota</taxon>
        <taxon>Sar</taxon>
        <taxon>Alveolata</taxon>
        <taxon>Dinophyceae</taxon>
        <taxon>Prorocentrales</taxon>
        <taxon>Prorocentraceae</taxon>
        <taxon>Prorocentrum</taxon>
    </lineage>
</organism>
<feature type="non-terminal residue" evidence="2">
    <location>
        <position position="150"/>
    </location>
</feature>
<comment type="caution">
    <text evidence="2">The sequence shown here is derived from an EMBL/GenBank/DDBJ whole genome shotgun (WGS) entry which is preliminary data.</text>
</comment>
<feature type="compositionally biased region" description="Acidic residues" evidence="1">
    <location>
        <begin position="131"/>
        <end position="150"/>
    </location>
</feature>
<evidence type="ECO:0000256" key="1">
    <source>
        <dbReference type="SAM" id="MobiDB-lite"/>
    </source>
</evidence>